<accession>A0A409W5F5</accession>
<evidence type="ECO:0000259" key="7">
    <source>
        <dbReference type="PROSITE" id="PS50157"/>
    </source>
</evidence>
<dbReference type="InParanoid" id="A0A409W5F5"/>
<dbReference type="GO" id="GO:0000978">
    <property type="term" value="F:RNA polymerase II cis-regulatory region sequence-specific DNA binding"/>
    <property type="evidence" value="ECO:0007669"/>
    <property type="project" value="TreeGrafter"/>
</dbReference>
<name>A0A409W5F5_9AGAR</name>
<proteinExistence type="predicted"/>
<keyword evidence="9" id="KW-1185">Reference proteome</keyword>
<dbReference type="AlphaFoldDB" id="A0A409W5F5"/>
<feature type="domain" description="C2H2-type" evidence="7">
    <location>
        <begin position="143"/>
        <end position="170"/>
    </location>
</feature>
<evidence type="ECO:0000256" key="6">
    <source>
        <dbReference type="SAM" id="MobiDB-lite"/>
    </source>
</evidence>
<feature type="domain" description="C2H2-type" evidence="7">
    <location>
        <begin position="171"/>
        <end position="195"/>
    </location>
</feature>
<dbReference type="GO" id="GO:0000981">
    <property type="term" value="F:DNA-binding transcription factor activity, RNA polymerase II-specific"/>
    <property type="evidence" value="ECO:0007669"/>
    <property type="project" value="UniProtKB-ARBA"/>
</dbReference>
<feature type="compositionally biased region" description="Basic and acidic residues" evidence="6">
    <location>
        <begin position="58"/>
        <end position="68"/>
    </location>
</feature>
<dbReference type="PANTHER" id="PTHR23235:SF120">
    <property type="entry name" value="KRUPPEL-LIKE FACTOR 15"/>
    <property type="match status" value="1"/>
</dbReference>
<dbReference type="EMBL" id="NHYE01005387">
    <property type="protein sequence ID" value="PPQ73731.1"/>
    <property type="molecule type" value="Genomic_DNA"/>
</dbReference>
<keyword evidence="1" id="KW-0479">Metal-binding</keyword>
<dbReference type="Proteomes" id="UP000284706">
    <property type="component" value="Unassembled WGS sequence"/>
</dbReference>
<evidence type="ECO:0000256" key="5">
    <source>
        <dbReference type="PROSITE-ProRule" id="PRU00042"/>
    </source>
</evidence>
<dbReference type="InterPro" id="IPR036236">
    <property type="entry name" value="Znf_C2H2_sf"/>
</dbReference>
<evidence type="ECO:0000256" key="4">
    <source>
        <dbReference type="ARBA" id="ARBA00022833"/>
    </source>
</evidence>
<reference evidence="8 9" key="1">
    <citation type="journal article" date="2018" name="Evol. Lett.">
        <title>Horizontal gene cluster transfer increased hallucinogenic mushroom diversity.</title>
        <authorList>
            <person name="Reynolds H.T."/>
            <person name="Vijayakumar V."/>
            <person name="Gluck-Thaler E."/>
            <person name="Korotkin H.B."/>
            <person name="Matheny P.B."/>
            <person name="Slot J.C."/>
        </authorList>
    </citation>
    <scope>NUCLEOTIDE SEQUENCE [LARGE SCALE GENOMIC DNA]</scope>
    <source>
        <strain evidence="8 9">SRW20</strain>
    </source>
</reference>
<feature type="region of interest" description="Disordered" evidence="6">
    <location>
        <begin position="249"/>
        <end position="285"/>
    </location>
</feature>
<dbReference type="FunFam" id="3.30.160.60:FF:000065">
    <property type="entry name" value="B-cell CLL/lymphoma 6, member B"/>
    <property type="match status" value="1"/>
</dbReference>
<dbReference type="STRING" id="231916.A0A409W5F5"/>
<keyword evidence="2" id="KW-0677">Repeat</keyword>
<keyword evidence="3 5" id="KW-0863">Zinc-finger</keyword>
<protein>
    <recommendedName>
        <fullName evidence="7">C2H2-type domain-containing protein</fullName>
    </recommendedName>
</protein>
<sequence length="285" mass="31264">MCSSSSLVSAGFPESFSRSTSEYAEPQYPDTSSESTPGSDLDHDESTLTFRRLSVTIPEKRASPEPHLRRQSRSSVMRLENILNDVSINHAPNPLNPRSRSLGRSPLQSQSELESISPSSPVFTNGRSVTPEDSVKKKKVKMHKCPECHKEFPRPSGLRTHMNTHTKEKPFPCTYPGCNRTFSVVSNAKRHMRTHGLGVSPEEADTSSIPYVVGFEEPVVAGLPDQVVANGDGGTGSRQPFRLRWIPLSEEAGLPEMSRSAPEGNRGRAPDLSGTHMRGRSVDEG</sequence>
<feature type="compositionally biased region" description="Low complexity" evidence="6">
    <location>
        <begin position="105"/>
        <end position="120"/>
    </location>
</feature>
<dbReference type="OrthoDB" id="6077919at2759"/>
<dbReference type="PROSITE" id="PS00028">
    <property type="entry name" value="ZINC_FINGER_C2H2_1"/>
    <property type="match status" value="2"/>
</dbReference>
<evidence type="ECO:0000313" key="9">
    <source>
        <dbReference type="Proteomes" id="UP000284706"/>
    </source>
</evidence>
<dbReference type="SUPFAM" id="SSF57667">
    <property type="entry name" value="beta-beta-alpha zinc fingers"/>
    <property type="match status" value="1"/>
</dbReference>
<keyword evidence="4" id="KW-0862">Zinc</keyword>
<dbReference type="Pfam" id="PF00096">
    <property type="entry name" value="zf-C2H2"/>
    <property type="match status" value="2"/>
</dbReference>
<organism evidence="8 9">
    <name type="scientific">Gymnopilus dilepis</name>
    <dbReference type="NCBI Taxonomy" id="231916"/>
    <lineage>
        <taxon>Eukaryota</taxon>
        <taxon>Fungi</taxon>
        <taxon>Dikarya</taxon>
        <taxon>Basidiomycota</taxon>
        <taxon>Agaricomycotina</taxon>
        <taxon>Agaricomycetes</taxon>
        <taxon>Agaricomycetidae</taxon>
        <taxon>Agaricales</taxon>
        <taxon>Agaricineae</taxon>
        <taxon>Hymenogastraceae</taxon>
        <taxon>Gymnopilus</taxon>
    </lineage>
</organism>
<evidence type="ECO:0000256" key="2">
    <source>
        <dbReference type="ARBA" id="ARBA00022737"/>
    </source>
</evidence>
<dbReference type="PANTHER" id="PTHR23235">
    <property type="entry name" value="KRUEPPEL-LIKE TRANSCRIPTION FACTOR"/>
    <property type="match status" value="1"/>
</dbReference>
<dbReference type="Gene3D" id="3.30.160.60">
    <property type="entry name" value="Classic Zinc Finger"/>
    <property type="match status" value="2"/>
</dbReference>
<dbReference type="FunFam" id="3.30.160.60:FF:000125">
    <property type="entry name" value="Putative zinc finger protein 143"/>
    <property type="match status" value="1"/>
</dbReference>
<evidence type="ECO:0000256" key="1">
    <source>
        <dbReference type="ARBA" id="ARBA00022723"/>
    </source>
</evidence>
<feature type="compositionally biased region" description="Polar residues" evidence="6">
    <location>
        <begin position="29"/>
        <end position="38"/>
    </location>
</feature>
<evidence type="ECO:0000256" key="3">
    <source>
        <dbReference type="ARBA" id="ARBA00022771"/>
    </source>
</evidence>
<evidence type="ECO:0000313" key="8">
    <source>
        <dbReference type="EMBL" id="PPQ73731.1"/>
    </source>
</evidence>
<dbReference type="SMART" id="SM00355">
    <property type="entry name" value="ZnF_C2H2"/>
    <property type="match status" value="2"/>
</dbReference>
<comment type="caution">
    <text evidence="8">The sequence shown here is derived from an EMBL/GenBank/DDBJ whole genome shotgun (WGS) entry which is preliminary data.</text>
</comment>
<dbReference type="InterPro" id="IPR013087">
    <property type="entry name" value="Znf_C2H2_type"/>
</dbReference>
<dbReference type="GO" id="GO:0008270">
    <property type="term" value="F:zinc ion binding"/>
    <property type="evidence" value="ECO:0007669"/>
    <property type="project" value="UniProtKB-KW"/>
</dbReference>
<feature type="region of interest" description="Disordered" evidence="6">
    <location>
        <begin position="1"/>
        <end position="141"/>
    </location>
</feature>
<gene>
    <name evidence="8" type="ORF">CVT26_011886</name>
</gene>
<dbReference type="PROSITE" id="PS50157">
    <property type="entry name" value="ZINC_FINGER_C2H2_2"/>
    <property type="match status" value="2"/>
</dbReference>